<evidence type="ECO:0000313" key="2">
    <source>
        <dbReference type="EMBL" id="SNZ12217.1"/>
    </source>
</evidence>
<accession>A0A285NT90</accession>
<dbReference type="AlphaFoldDB" id="A0A285NT90"/>
<name>A0A285NT90_NATPI</name>
<feature type="transmembrane region" description="Helical" evidence="1">
    <location>
        <begin position="14"/>
        <end position="33"/>
    </location>
</feature>
<dbReference type="EMBL" id="OBEJ01000002">
    <property type="protein sequence ID" value="SNZ12217.1"/>
    <property type="molecule type" value="Genomic_DNA"/>
</dbReference>
<sequence>MEQPDRPMGDLEELLFAIEITLVGLVAGVLAIPYDSFELTMVAGGLALVGFLRAAKIL</sequence>
<dbReference type="Proteomes" id="UP000219453">
    <property type="component" value="Unassembled WGS sequence"/>
</dbReference>
<proteinExistence type="predicted"/>
<keyword evidence="1" id="KW-0812">Transmembrane</keyword>
<dbReference type="OrthoDB" id="323072at2157"/>
<reference evidence="2 3" key="1">
    <citation type="submission" date="2017-09" db="EMBL/GenBank/DDBJ databases">
        <authorList>
            <person name="Ehlers B."/>
            <person name="Leendertz F.H."/>
        </authorList>
    </citation>
    <scope>NUCLEOTIDE SEQUENCE [LARGE SCALE GENOMIC DNA]</scope>
    <source>
        <strain evidence="2 3">DSM 27208</strain>
    </source>
</reference>
<keyword evidence="1" id="KW-0472">Membrane</keyword>
<keyword evidence="3" id="KW-1185">Reference proteome</keyword>
<evidence type="ECO:0000313" key="3">
    <source>
        <dbReference type="Proteomes" id="UP000219453"/>
    </source>
</evidence>
<dbReference type="RefSeq" id="WP_179747427.1">
    <property type="nucleotide sequence ID" value="NZ_OBEJ01000002.1"/>
</dbReference>
<protein>
    <submittedName>
        <fullName evidence="2">Uncharacterized protein</fullName>
    </submittedName>
</protein>
<gene>
    <name evidence="2" type="ORF">SAMN06269185_1555</name>
</gene>
<keyword evidence="1" id="KW-1133">Transmembrane helix</keyword>
<evidence type="ECO:0000256" key="1">
    <source>
        <dbReference type="SAM" id="Phobius"/>
    </source>
</evidence>
<organism evidence="2 3">
    <name type="scientific">Natronoarchaeum philippinense</name>
    <dbReference type="NCBI Taxonomy" id="558529"/>
    <lineage>
        <taxon>Archaea</taxon>
        <taxon>Methanobacteriati</taxon>
        <taxon>Methanobacteriota</taxon>
        <taxon>Stenosarchaea group</taxon>
        <taxon>Halobacteria</taxon>
        <taxon>Halobacteriales</taxon>
        <taxon>Natronoarchaeaceae</taxon>
    </lineage>
</organism>